<keyword evidence="5 10" id="KW-0378">Hydrolase</keyword>
<evidence type="ECO:0000256" key="11">
    <source>
        <dbReference type="RuleBase" id="RU003781"/>
    </source>
</evidence>
<comment type="cofactor">
    <cofactor evidence="10">
        <name>Mg(2+)</name>
        <dbReference type="ChEBI" id="CHEBI:18420"/>
    </cofactor>
    <text evidence="10">Binds 1 Mg(2+) ion per subunit.</text>
</comment>
<dbReference type="PANTHER" id="PTHR11067">
    <property type="entry name" value="INOSINE TRIPHOSPHATE PYROPHOSPHATASE/HAM1 PROTEIN"/>
    <property type="match status" value="1"/>
</dbReference>
<evidence type="ECO:0000256" key="9">
    <source>
        <dbReference type="ARBA" id="ARBA00052017"/>
    </source>
</evidence>
<dbReference type="CDD" id="cd00515">
    <property type="entry name" value="HAM1"/>
    <property type="match status" value="1"/>
</dbReference>
<feature type="binding site" evidence="10">
    <location>
        <begin position="180"/>
        <end position="181"/>
    </location>
    <ligand>
        <name>substrate</name>
    </ligand>
</feature>
<evidence type="ECO:0000256" key="5">
    <source>
        <dbReference type="ARBA" id="ARBA00022801"/>
    </source>
</evidence>
<comment type="similarity">
    <text evidence="1 10 11">Belongs to the HAM1 NTPase family.</text>
</comment>
<dbReference type="GO" id="GO:0036222">
    <property type="term" value="F:XTP diphosphatase activity"/>
    <property type="evidence" value="ECO:0007669"/>
    <property type="project" value="UniProtKB-UniRule"/>
</dbReference>
<organism evidence="12 13">
    <name type="scientific">Piscirickettsia salmonis</name>
    <dbReference type="NCBI Taxonomy" id="1238"/>
    <lineage>
        <taxon>Bacteria</taxon>
        <taxon>Pseudomonadati</taxon>
        <taxon>Pseudomonadota</taxon>
        <taxon>Gammaproteobacteria</taxon>
        <taxon>Thiotrichales</taxon>
        <taxon>Piscirickettsiaceae</taxon>
        <taxon>Piscirickettsia</taxon>
    </lineage>
</organism>
<dbReference type="HAMAP" id="MF_01405">
    <property type="entry name" value="Non_canon_purine_NTPase"/>
    <property type="match status" value="1"/>
</dbReference>
<dbReference type="Pfam" id="PF01725">
    <property type="entry name" value="Ham1p_like"/>
    <property type="match status" value="1"/>
</dbReference>
<sequence>MQQVVLASSNLGKIREIKPLLSDLPLQIIPQSHFNLTDAIEDATTFVENALIKARHACQHTRLPAIADDSGLAIAALNGAPGIITARYAGAARSDKANIDKVLAKLADESKRQAEFHSVMVYMEHAEDPCPIICHGRWSGSILYQRQGTGGFGYDPIFWVPTHQCSAAELPAEIKQKISHRGHALTDLVNALKKKYSNN</sequence>
<accession>A0A1L6TFU6</accession>
<dbReference type="InterPro" id="IPR002637">
    <property type="entry name" value="RdgB/HAM1"/>
</dbReference>
<evidence type="ECO:0000256" key="7">
    <source>
        <dbReference type="ARBA" id="ARBA00023080"/>
    </source>
</evidence>
<dbReference type="GO" id="GO:0036220">
    <property type="term" value="F:ITP diphosphatase activity"/>
    <property type="evidence" value="ECO:0007669"/>
    <property type="project" value="UniProtKB-UniRule"/>
</dbReference>
<evidence type="ECO:0000256" key="8">
    <source>
        <dbReference type="ARBA" id="ARBA00051875"/>
    </source>
</evidence>
<keyword evidence="7 10" id="KW-0546">Nucleotide metabolism</keyword>
<dbReference type="GO" id="GO:0009146">
    <property type="term" value="P:purine nucleoside triphosphate catabolic process"/>
    <property type="evidence" value="ECO:0007669"/>
    <property type="project" value="UniProtKB-UniRule"/>
</dbReference>
<comment type="catalytic activity">
    <reaction evidence="10">
        <text>ITP + H2O = IMP + diphosphate + H(+)</text>
        <dbReference type="Rhea" id="RHEA:29399"/>
        <dbReference type="ChEBI" id="CHEBI:15377"/>
        <dbReference type="ChEBI" id="CHEBI:15378"/>
        <dbReference type="ChEBI" id="CHEBI:33019"/>
        <dbReference type="ChEBI" id="CHEBI:58053"/>
        <dbReference type="ChEBI" id="CHEBI:61402"/>
        <dbReference type="EC" id="3.6.1.66"/>
    </reaction>
</comment>
<feature type="binding site" evidence="10">
    <location>
        <position position="70"/>
    </location>
    <ligand>
        <name>substrate</name>
    </ligand>
</feature>
<evidence type="ECO:0000256" key="10">
    <source>
        <dbReference type="HAMAP-Rule" id="MF_01405"/>
    </source>
</evidence>
<evidence type="ECO:0000256" key="2">
    <source>
        <dbReference type="ARBA" id="ARBA00011738"/>
    </source>
</evidence>
<gene>
    <name evidence="12" type="ORF">KU39_76</name>
</gene>
<dbReference type="FunFam" id="3.90.950.10:FF:000001">
    <property type="entry name" value="dITP/XTP pyrophosphatase"/>
    <property type="match status" value="1"/>
</dbReference>
<dbReference type="GO" id="GO:0000166">
    <property type="term" value="F:nucleotide binding"/>
    <property type="evidence" value="ECO:0007669"/>
    <property type="project" value="UniProtKB-KW"/>
</dbReference>
<dbReference type="GO" id="GO:0046872">
    <property type="term" value="F:metal ion binding"/>
    <property type="evidence" value="ECO:0007669"/>
    <property type="project" value="UniProtKB-KW"/>
</dbReference>
<evidence type="ECO:0000256" key="6">
    <source>
        <dbReference type="ARBA" id="ARBA00022842"/>
    </source>
</evidence>
<feature type="active site" description="Proton acceptor" evidence="10">
    <location>
        <position position="69"/>
    </location>
</feature>
<feature type="binding site" evidence="10">
    <location>
        <position position="69"/>
    </location>
    <ligand>
        <name>Mg(2+)</name>
        <dbReference type="ChEBI" id="CHEBI:18420"/>
    </ligand>
</feature>
<dbReference type="InterPro" id="IPR029001">
    <property type="entry name" value="ITPase-like_fam"/>
</dbReference>
<dbReference type="NCBIfam" id="TIGR00042">
    <property type="entry name" value="RdgB/HAM1 family non-canonical purine NTP pyrophosphatase"/>
    <property type="match status" value="1"/>
</dbReference>
<dbReference type="GO" id="GO:0005829">
    <property type="term" value="C:cytosol"/>
    <property type="evidence" value="ECO:0007669"/>
    <property type="project" value="TreeGrafter"/>
</dbReference>
<dbReference type="GO" id="GO:0017111">
    <property type="term" value="F:ribonucleoside triphosphate phosphatase activity"/>
    <property type="evidence" value="ECO:0007669"/>
    <property type="project" value="InterPro"/>
</dbReference>
<comment type="subunit">
    <text evidence="2 10">Homodimer.</text>
</comment>
<feature type="binding site" evidence="10">
    <location>
        <position position="175"/>
    </location>
    <ligand>
        <name>substrate</name>
    </ligand>
</feature>
<name>A0A1L6TFU6_PISSA</name>
<keyword evidence="6 10" id="KW-0460">Magnesium</keyword>
<evidence type="ECO:0000256" key="4">
    <source>
        <dbReference type="ARBA" id="ARBA00022741"/>
    </source>
</evidence>
<dbReference type="SUPFAM" id="SSF52972">
    <property type="entry name" value="ITPase-like"/>
    <property type="match status" value="1"/>
</dbReference>
<dbReference type="EMBL" id="CP012508">
    <property type="protein sequence ID" value="ALB21264.1"/>
    <property type="molecule type" value="Genomic_DNA"/>
</dbReference>
<evidence type="ECO:0000313" key="13">
    <source>
        <dbReference type="Proteomes" id="UP000029558"/>
    </source>
</evidence>
<keyword evidence="3 10" id="KW-0479">Metal-binding</keyword>
<dbReference type="RefSeq" id="WP_017376258.1">
    <property type="nucleotide sequence ID" value="NZ_CP012508.1"/>
</dbReference>
<dbReference type="OrthoDB" id="9807456at2"/>
<proteinExistence type="inferred from homology"/>
<evidence type="ECO:0000256" key="1">
    <source>
        <dbReference type="ARBA" id="ARBA00008023"/>
    </source>
</evidence>
<dbReference type="Gene3D" id="3.90.950.10">
    <property type="match status" value="1"/>
</dbReference>
<evidence type="ECO:0000256" key="3">
    <source>
        <dbReference type="ARBA" id="ARBA00022723"/>
    </source>
</evidence>
<evidence type="ECO:0000313" key="12">
    <source>
        <dbReference type="EMBL" id="ALB21264.1"/>
    </source>
</evidence>
<comment type="catalytic activity">
    <reaction evidence="8 10">
        <text>dITP + H2O = dIMP + diphosphate + H(+)</text>
        <dbReference type="Rhea" id="RHEA:28342"/>
        <dbReference type="ChEBI" id="CHEBI:15377"/>
        <dbReference type="ChEBI" id="CHEBI:15378"/>
        <dbReference type="ChEBI" id="CHEBI:33019"/>
        <dbReference type="ChEBI" id="CHEBI:61194"/>
        <dbReference type="ChEBI" id="CHEBI:61382"/>
        <dbReference type="EC" id="3.6.1.66"/>
    </reaction>
</comment>
<protein>
    <recommendedName>
        <fullName evidence="10">dITP/XTP pyrophosphatase</fullName>
        <ecNumber evidence="10">3.6.1.66</ecNumber>
    </recommendedName>
    <alternativeName>
        <fullName evidence="10">Non-canonical purine NTP pyrophosphatase</fullName>
    </alternativeName>
    <alternativeName>
        <fullName evidence="10">Non-standard purine NTP pyrophosphatase</fullName>
    </alternativeName>
    <alternativeName>
        <fullName evidence="10">Nucleoside-triphosphate diphosphatase</fullName>
    </alternativeName>
    <alternativeName>
        <fullName evidence="10">Nucleoside-triphosphate pyrophosphatase</fullName>
        <shortName evidence="10">NTPase</shortName>
    </alternativeName>
</protein>
<feature type="binding site" evidence="10">
    <location>
        <begin position="8"/>
        <end position="13"/>
    </location>
    <ligand>
        <name>substrate</name>
    </ligand>
</feature>
<dbReference type="EC" id="3.6.1.66" evidence="10"/>
<dbReference type="InterPro" id="IPR020922">
    <property type="entry name" value="dITP/XTP_pyrophosphatase"/>
</dbReference>
<feature type="binding site" evidence="10">
    <location>
        <begin position="152"/>
        <end position="155"/>
    </location>
    <ligand>
        <name>substrate</name>
    </ligand>
</feature>
<dbReference type="Proteomes" id="UP000029558">
    <property type="component" value="Chromosome"/>
</dbReference>
<comment type="catalytic activity">
    <reaction evidence="9 10">
        <text>XTP + H2O = XMP + diphosphate + H(+)</text>
        <dbReference type="Rhea" id="RHEA:28610"/>
        <dbReference type="ChEBI" id="CHEBI:15377"/>
        <dbReference type="ChEBI" id="CHEBI:15378"/>
        <dbReference type="ChEBI" id="CHEBI:33019"/>
        <dbReference type="ChEBI" id="CHEBI:57464"/>
        <dbReference type="ChEBI" id="CHEBI:61314"/>
        <dbReference type="EC" id="3.6.1.66"/>
    </reaction>
</comment>
<dbReference type="PANTHER" id="PTHR11067:SF9">
    <property type="entry name" value="INOSINE TRIPHOSPHATE PYROPHOSPHATASE"/>
    <property type="match status" value="1"/>
</dbReference>
<dbReference type="GO" id="GO:0009117">
    <property type="term" value="P:nucleotide metabolic process"/>
    <property type="evidence" value="ECO:0007669"/>
    <property type="project" value="UniProtKB-KW"/>
</dbReference>
<dbReference type="AlphaFoldDB" id="A0A1L6TFU6"/>
<comment type="caution">
    <text evidence="10">Lacks conserved residue(s) required for the propagation of feature annotation.</text>
</comment>
<keyword evidence="4 10" id="KW-0547">Nucleotide-binding</keyword>
<dbReference type="GO" id="GO:0035870">
    <property type="term" value="F:dITP diphosphatase activity"/>
    <property type="evidence" value="ECO:0007669"/>
    <property type="project" value="UniProtKB-UniRule"/>
</dbReference>
<comment type="function">
    <text evidence="10">Pyrophosphatase that catalyzes the hydrolysis of nucleoside triphosphates to their monophosphate derivatives, with a high preference for the non-canonical purine nucleotides XTP (xanthosine triphosphate), dITP (deoxyinosine triphosphate) and ITP. Seems to function as a house-cleaning enzyme that removes non-canonical purine nucleotides from the nucleotide pool, thus preventing their incorporation into DNA/RNA and avoiding chromosomal lesions.</text>
</comment>
<reference evidence="12 13" key="1">
    <citation type="journal article" date="2014" name="Genome Announc.">
        <title>Comparative Genome Analysis of Two Isolates of the Fish Pathogen Piscirickettsia salmonis from Different Hosts Reveals Major Differences in Virulence-Associated Secretion Systems.</title>
        <authorList>
            <person name="Bohle H."/>
            <person name="Henriquez P."/>
            <person name="Grothusen H."/>
            <person name="Navas E."/>
            <person name="Sandoval A."/>
            <person name="Bustamante F."/>
            <person name="Bustos P."/>
            <person name="Mancilla M."/>
        </authorList>
    </citation>
    <scope>NUCLEOTIDE SEQUENCE [LARGE SCALE GENOMIC DNA]</scope>
    <source>
        <strain evidence="13">B1-32597</strain>
    </source>
</reference>